<dbReference type="Proteomes" id="UP001596250">
    <property type="component" value="Unassembled WGS sequence"/>
</dbReference>
<comment type="caution">
    <text evidence="2">The sequence shown here is derived from an EMBL/GenBank/DDBJ whole genome shotgun (WGS) entry which is preliminary data.</text>
</comment>
<feature type="transmembrane region" description="Helical" evidence="1">
    <location>
        <begin position="138"/>
        <end position="161"/>
    </location>
</feature>
<evidence type="ECO:0000313" key="2">
    <source>
        <dbReference type="EMBL" id="MFC5986471.1"/>
    </source>
</evidence>
<sequence>MDFIREMQGNIRSLFTKIDFPRNADGRIISNTPGIDAVEINRITGEVINEFQVKTLRSADSINSTLKDFLSNDHYKPTTVLVGPQELIDRAHEMGVPNPTKVMGTLQDKQNSVQGLSNKVLNEELALNITAGEVAEKVVGGAVIGAAISVGVSSLLSYLQYKNGKITFEEMKRRIAKDGAKGAITGGALAGLSLFIPGGIIGFGIGFVVGTSLRRLLDEAYGDGMFGEVLGTTKAVHASVQLLANGTVYVAQITAMNGRALARAVSIAEDMSADRLQADAIYNKEERINNNGLRIDYSRSAEDILSRLDNLQDRLKGG</sequence>
<reference evidence="3" key="1">
    <citation type="journal article" date="2019" name="Int. J. Syst. Evol. Microbiol.">
        <title>The Global Catalogue of Microorganisms (GCM) 10K type strain sequencing project: providing services to taxonomists for standard genome sequencing and annotation.</title>
        <authorList>
            <consortium name="The Broad Institute Genomics Platform"/>
            <consortium name="The Broad Institute Genome Sequencing Center for Infectious Disease"/>
            <person name="Wu L."/>
            <person name="Ma J."/>
        </authorList>
    </citation>
    <scope>NUCLEOTIDE SEQUENCE [LARGE SCALE GENOMIC DNA]</scope>
    <source>
        <strain evidence="3">CCM 8749</strain>
    </source>
</reference>
<proteinExistence type="predicted"/>
<accession>A0ABW1IN42</accession>
<dbReference type="RefSeq" id="WP_379893803.1">
    <property type="nucleotide sequence ID" value="NZ_CBCSCT010000107.1"/>
</dbReference>
<gene>
    <name evidence="2" type="ORF">ACFPXP_08515</name>
</gene>
<dbReference type="EMBL" id="JBHSQV010000103">
    <property type="protein sequence ID" value="MFC5986471.1"/>
    <property type="molecule type" value="Genomic_DNA"/>
</dbReference>
<protein>
    <submittedName>
        <fullName evidence="2">Uncharacterized protein</fullName>
    </submittedName>
</protein>
<keyword evidence="1" id="KW-0812">Transmembrane</keyword>
<keyword evidence="3" id="KW-1185">Reference proteome</keyword>
<keyword evidence="1" id="KW-0472">Membrane</keyword>
<evidence type="ECO:0000313" key="3">
    <source>
        <dbReference type="Proteomes" id="UP001596250"/>
    </source>
</evidence>
<keyword evidence="1" id="KW-1133">Transmembrane helix</keyword>
<organism evidence="2 3">
    <name type="scientific">Marinicrinis lubricantis</name>
    <dbReference type="NCBI Taxonomy" id="2086470"/>
    <lineage>
        <taxon>Bacteria</taxon>
        <taxon>Bacillati</taxon>
        <taxon>Bacillota</taxon>
        <taxon>Bacilli</taxon>
        <taxon>Bacillales</taxon>
        <taxon>Paenibacillaceae</taxon>
    </lineage>
</organism>
<evidence type="ECO:0000256" key="1">
    <source>
        <dbReference type="SAM" id="Phobius"/>
    </source>
</evidence>
<name>A0ABW1IN42_9BACL</name>
<feature type="transmembrane region" description="Helical" evidence="1">
    <location>
        <begin position="182"/>
        <end position="209"/>
    </location>
</feature>